<evidence type="ECO:0000259" key="9">
    <source>
        <dbReference type="SMART" id="SM00965"/>
    </source>
</evidence>
<organism evidence="11 12">
    <name type="scientific">Bacteroides xylanisolvens</name>
    <dbReference type="NCBI Taxonomy" id="371601"/>
    <lineage>
        <taxon>Bacteria</taxon>
        <taxon>Pseudomonadati</taxon>
        <taxon>Bacteroidota</taxon>
        <taxon>Bacteroidia</taxon>
        <taxon>Bacteroidales</taxon>
        <taxon>Bacteroidaceae</taxon>
        <taxon>Bacteroides</taxon>
    </lineage>
</organism>
<comment type="subcellular location">
    <subcellularLocation>
        <location evidence="1 7">Cell outer membrane</location>
        <topology evidence="1 7">Multi-pass membrane protein</topology>
    </subcellularLocation>
</comment>
<keyword evidence="2 7" id="KW-0813">Transport</keyword>
<sequence>MKHRTTFVKLPQTHIGRSKNWKVLRTICFMLFLNFSFETYSQITMNVKELSLRASLKKVELVSNYRFFYNENLPELNQKISLNVKDATIDQTMKQLLDGMELTYTHEHENVIVLVRKTQQSKQSTKKITGTIVDEHGNPIVGASITVKGTSNGTITDLDGRFSLEIPLGTTQLWASYIGYIDQAVLLNNRSNITISLKENIELLDEVVVVGYSAQKKVNLTGSVASVNSDVLAARPIHNAVTGLQGSLPGVSITNTTSRPGDNNTSIRIRGIGTLNNSNPLILIDGVEGNINTLNPSDIESVSVLKDAASSAIYGSRAANGVILVTTKKANKDMTPTITYSGFFALQTPTALPEMCDAVEYLTLLKEATANVGKPWGYTQEDVDAVINRTDLNNRANVNWVDELYRSTAPQHGHNVSLNGGSKSLGYYLSYGNLSTSGLFVGNGYHASRNNLRVKVTTTMLDRVKIDANFGYTDVDNWTPASSDSSSDGLFYKALRSSPLTPVRFTDGGWGYGGSSANPIAIIYDGGFINYKARETNLSLGGEMEILKGFTAKIQYATRLKDVLRKQQSNKIQHYIPDTDTPLASSSTTSSISQRDISERYQNILVQGDYERTFGKHTVHLLAGFSQEWNENQTMNASRQDLVSDDLHVLNAGTEKFDNDGMGEEWALRSGFGRINYNFDDRYLFEANLRYDLSSRFHPDHRGGYFPSVSAAWRISEETFMRRTRSWLDNLKFRLSYGTLGNQYTSSLYPYMATIEPTTSIMPIGGSITSAMRQNSASNRYITWETIKMTNLGLDMGLFNNKLNMSFDYFIKDTDDILLRVELPGVLGVTEPYQNAGKVRNKGWELALSWKDKIGKNFTYGVDFNLSDVKNEVVSMGNTADDFSGDQIRAVGYPIDAFWGFQADGLYTVDDFDYDVNTGKYTPKKSTPVIEELRTKVQPGDIKYRDLDGDGEITTKDDRTYIGSAIPRYTYSLGVNAAWKGIDLKVFLQGVGKCDGYVGGMGRHAFTEVANYPQKVHLDRWTWDNQNSHATYPRFTYDETYNKKFSSFWIEDASYLRVKNIQLGYTFPAQKINFLSKLRISNLRVYFSGENLWTLTDFFSSYDPESPISDGGYYPITASYSFGLSITLK</sequence>
<evidence type="ECO:0000256" key="4">
    <source>
        <dbReference type="ARBA" id="ARBA00022692"/>
    </source>
</evidence>
<dbReference type="Proteomes" id="UP000183766">
    <property type="component" value="Unassembled WGS sequence"/>
</dbReference>
<dbReference type="Gene3D" id="2.60.40.1120">
    <property type="entry name" value="Carboxypeptidase-like, regulatory domain"/>
    <property type="match status" value="1"/>
</dbReference>
<dbReference type="AlphaFoldDB" id="A0A1I4VNZ8"/>
<dbReference type="FunFam" id="2.170.130.10:FF:000003">
    <property type="entry name" value="SusC/RagA family TonB-linked outer membrane protein"/>
    <property type="match status" value="1"/>
</dbReference>
<evidence type="ECO:0000313" key="10">
    <source>
        <dbReference type="EMBL" id="OUQ66588.1"/>
    </source>
</evidence>
<reference evidence="11 12" key="1">
    <citation type="submission" date="2016-10" db="EMBL/GenBank/DDBJ databases">
        <authorList>
            <person name="de Groot N.N."/>
        </authorList>
    </citation>
    <scope>NUCLEOTIDE SEQUENCE [LARGE SCALE GENOMIC DNA]</scope>
    <source>
        <strain evidence="11 12">NLAE-zl-C202</strain>
    </source>
</reference>
<dbReference type="NCBIfam" id="TIGR04057">
    <property type="entry name" value="SusC_RagA_signa"/>
    <property type="match status" value="1"/>
</dbReference>
<evidence type="ECO:0000256" key="7">
    <source>
        <dbReference type="PROSITE-ProRule" id="PRU01360"/>
    </source>
</evidence>
<keyword evidence="6 7" id="KW-0998">Cell outer membrane</keyword>
<evidence type="ECO:0000313" key="13">
    <source>
        <dbReference type="Proteomes" id="UP000196036"/>
    </source>
</evidence>
<evidence type="ECO:0000256" key="8">
    <source>
        <dbReference type="SAM" id="Phobius"/>
    </source>
</evidence>
<dbReference type="Gene3D" id="2.170.130.10">
    <property type="entry name" value="TonB-dependent receptor, plug domain"/>
    <property type="match status" value="1"/>
</dbReference>
<dbReference type="SUPFAM" id="SSF49464">
    <property type="entry name" value="Carboxypeptidase regulatory domain-like"/>
    <property type="match status" value="1"/>
</dbReference>
<proteinExistence type="inferred from homology"/>
<name>A0A1I4VNZ8_9BACE</name>
<accession>A0A1I4VNZ8</accession>
<dbReference type="InterPro" id="IPR039426">
    <property type="entry name" value="TonB-dep_rcpt-like"/>
</dbReference>
<comment type="similarity">
    <text evidence="7">Belongs to the TonB-dependent receptor family.</text>
</comment>
<dbReference type="SMART" id="SM00965">
    <property type="entry name" value="STN"/>
    <property type="match status" value="1"/>
</dbReference>
<reference evidence="13" key="2">
    <citation type="submission" date="2017-04" db="EMBL/GenBank/DDBJ databases">
        <title>Function of individual gut microbiota members based on whole genome sequencing of pure cultures obtained from chicken caecum.</title>
        <authorList>
            <person name="Medvecky M."/>
            <person name="Cejkova D."/>
            <person name="Polansky O."/>
            <person name="Karasova D."/>
            <person name="Kubasova T."/>
            <person name="Cizek A."/>
            <person name="Rychlik I."/>
        </authorList>
    </citation>
    <scope>NUCLEOTIDE SEQUENCE [LARGE SCALE GENOMIC DNA]</scope>
    <source>
        <strain evidence="13">An109</strain>
    </source>
</reference>
<dbReference type="InterPro" id="IPR008969">
    <property type="entry name" value="CarboxyPept-like_regulatory"/>
</dbReference>
<keyword evidence="4 7" id="KW-0812">Transmembrane</keyword>
<keyword evidence="3 7" id="KW-1134">Transmembrane beta strand</keyword>
<dbReference type="GO" id="GO:0009279">
    <property type="term" value="C:cell outer membrane"/>
    <property type="evidence" value="ECO:0007669"/>
    <property type="project" value="UniProtKB-SubCell"/>
</dbReference>
<evidence type="ECO:0000256" key="3">
    <source>
        <dbReference type="ARBA" id="ARBA00022452"/>
    </source>
</evidence>
<dbReference type="InterPro" id="IPR037066">
    <property type="entry name" value="Plug_dom_sf"/>
</dbReference>
<dbReference type="InterPro" id="IPR012910">
    <property type="entry name" value="Plug_dom"/>
</dbReference>
<keyword evidence="5 7" id="KW-0472">Membrane</keyword>
<gene>
    <name evidence="10" type="ORF">B5E52_13680</name>
    <name evidence="11" type="ORF">SAMN05216250_11761</name>
</gene>
<protein>
    <submittedName>
        <fullName evidence="11">TonB-linked outer membrane protein, SusC/RagA family</fullName>
    </submittedName>
</protein>
<dbReference type="Gene3D" id="2.40.170.20">
    <property type="entry name" value="TonB-dependent receptor, beta-barrel domain"/>
    <property type="match status" value="1"/>
</dbReference>
<evidence type="ECO:0000313" key="11">
    <source>
        <dbReference type="EMBL" id="SFN02988.1"/>
    </source>
</evidence>
<dbReference type="SUPFAM" id="SSF56935">
    <property type="entry name" value="Porins"/>
    <property type="match status" value="1"/>
</dbReference>
<reference evidence="10" key="3">
    <citation type="journal article" date="2018" name="BMC Genomics">
        <title>Whole genome sequencing and function prediction of 133 gut anaerobes isolated from chicken caecum in pure cultures.</title>
        <authorList>
            <person name="Medvecky M."/>
            <person name="Cejkova D."/>
            <person name="Polansky O."/>
            <person name="Karasova D."/>
            <person name="Kubasova T."/>
            <person name="Cizek A."/>
            <person name="Rychlik I."/>
        </authorList>
    </citation>
    <scope>NUCLEOTIDE SEQUENCE</scope>
    <source>
        <strain evidence="10">An109</strain>
    </source>
</reference>
<evidence type="ECO:0000256" key="1">
    <source>
        <dbReference type="ARBA" id="ARBA00004571"/>
    </source>
</evidence>
<dbReference type="PROSITE" id="PS52016">
    <property type="entry name" value="TONB_DEPENDENT_REC_3"/>
    <property type="match status" value="1"/>
</dbReference>
<keyword evidence="8" id="KW-1133">Transmembrane helix</keyword>
<dbReference type="RefSeq" id="WP_081357937.1">
    <property type="nucleotide sequence ID" value="NZ_FOUM01000017.1"/>
</dbReference>
<feature type="domain" description="Secretin/TonB short N-terminal" evidence="9">
    <location>
        <begin position="65"/>
        <end position="117"/>
    </location>
</feature>
<dbReference type="InterPro" id="IPR011662">
    <property type="entry name" value="Secretin/TonB_short_N"/>
</dbReference>
<dbReference type="Pfam" id="PF07715">
    <property type="entry name" value="Plug"/>
    <property type="match status" value="1"/>
</dbReference>
<evidence type="ECO:0000256" key="6">
    <source>
        <dbReference type="ARBA" id="ARBA00023237"/>
    </source>
</evidence>
<evidence type="ECO:0000256" key="2">
    <source>
        <dbReference type="ARBA" id="ARBA00022448"/>
    </source>
</evidence>
<dbReference type="InterPro" id="IPR023997">
    <property type="entry name" value="TonB-dep_OMP_SusC/RagA_CS"/>
</dbReference>
<dbReference type="InterPro" id="IPR023996">
    <property type="entry name" value="TonB-dep_OMP_SusC/RagA"/>
</dbReference>
<dbReference type="Pfam" id="PF13715">
    <property type="entry name" value="CarbopepD_reg_2"/>
    <property type="match status" value="1"/>
</dbReference>
<dbReference type="Pfam" id="PF07660">
    <property type="entry name" value="STN"/>
    <property type="match status" value="1"/>
</dbReference>
<dbReference type="InterPro" id="IPR036942">
    <property type="entry name" value="Beta-barrel_TonB_sf"/>
</dbReference>
<evidence type="ECO:0000313" key="12">
    <source>
        <dbReference type="Proteomes" id="UP000183766"/>
    </source>
</evidence>
<evidence type="ECO:0000256" key="5">
    <source>
        <dbReference type="ARBA" id="ARBA00023136"/>
    </source>
</evidence>
<dbReference type="EMBL" id="NFLW01000026">
    <property type="protein sequence ID" value="OUQ66588.1"/>
    <property type="molecule type" value="Genomic_DNA"/>
</dbReference>
<feature type="transmembrane region" description="Helical" evidence="8">
    <location>
        <begin position="21"/>
        <end position="37"/>
    </location>
</feature>
<dbReference type="Proteomes" id="UP000196036">
    <property type="component" value="Unassembled WGS sequence"/>
</dbReference>
<dbReference type="EMBL" id="FOUM01000017">
    <property type="protein sequence ID" value="SFN02988.1"/>
    <property type="molecule type" value="Genomic_DNA"/>
</dbReference>
<dbReference type="FunFam" id="2.60.40.1120:FF:000003">
    <property type="entry name" value="Outer membrane protein Omp121"/>
    <property type="match status" value="1"/>
</dbReference>
<dbReference type="NCBIfam" id="TIGR04056">
    <property type="entry name" value="OMP_RagA_SusC"/>
    <property type="match status" value="1"/>
</dbReference>